<reference evidence="6" key="1">
    <citation type="submission" date="2015-02" db="EMBL/GenBank/DDBJ databases">
        <title>Genome sequencing for Strongylocentrotus purpuratus.</title>
        <authorList>
            <person name="Murali S."/>
            <person name="Liu Y."/>
            <person name="Vee V."/>
            <person name="English A."/>
            <person name="Wang M."/>
            <person name="Skinner E."/>
            <person name="Han Y."/>
            <person name="Muzny D.M."/>
            <person name="Worley K.C."/>
            <person name="Gibbs R.A."/>
        </authorList>
    </citation>
    <scope>NUCLEOTIDE SEQUENCE</scope>
</reference>
<protein>
    <recommendedName>
        <fullName evidence="4">NACHT domain-containing protein</fullName>
    </recommendedName>
</protein>
<dbReference type="SMART" id="SM00382">
    <property type="entry name" value="AAA"/>
    <property type="match status" value="2"/>
</dbReference>
<dbReference type="Pfam" id="PF05729">
    <property type="entry name" value="NACHT"/>
    <property type="match status" value="2"/>
</dbReference>
<dbReference type="Proteomes" id="UP000007110">
    <property type="component" value="Unassembled WGS sequence"/>
</dbReference>
<dbReference type="SUPFAM" id="SSF52540">
    <property type="entry name" value="P-loop containing nucleoside triphosphate hydrolases"/>
    <property type="match status" value="2"/>
</dbReference>
<dbReference type="PANTHER" id="PTHR24407:SF14">
    <property type="entry name" value="SIR2-LIKE DOMAIN-CONTAINING PROTEIN"/>
    <property type="match status" value="1"/>
</dbReference>
<feature type="compositionally biased region" description="Low complexity" evidence="3">
    <location>
        <begin position="2650"/>
        <end position="2695"/>
    </location>
</feature>
<keyword evidence="1" id="KW-0547">Nucleotide-binding</keyword>
<feature type="compositionally biased region" description="Polar residues" evidence="3">
    <location>
        <begin position="368"/>
        <end position="391"/>
    </location>
</feature>
<dbReference type="InterPro" id="IPR011029">
    <property type="entry name" value="DEATH-like_dom_sf"/>
</dbReference>
<evidence type="ECO:0000313" key="6">
    <source>
        <dbReference type="Proteomes" id="UP000007110"/>
    </source>
</evidence>
<dbReference type="RefSeq" id="XP_030834604.1">
    <property type="nucleotide sequence ID" value="XM_030978744.1"/>
</dbReference>
<dbReference type="GO" id="GO:0005524">
    <property type="term" value="F:ATP binding"/>
    <property type="evidence" value="ECO:0007669"/>
    <property type="project" value="UniProtKB-KW"/>
</dbReference>
<feature type="region of interest" description="Disordered" evidence="3">
    <location>
        <begin position="359"/>
        <end position="391"/>
    </location>
</feature>
<dbReference type="PANTHER" id="PTHR24407">
    <property type="entry name" value="PROTEIN KINASE DOMAIN-CONTAINING PROTEIN"/>
    <property type="match status" value="1"/>
</dbReference>
<feature type="domain" description="NACHT" evidence="4">
    <location>
        <begin position="3240"/>
        <end position="3374"/>
    </location>
</feature>
<reference evidence="5" key="2">
    <citation type="submission" date="2021-01" db="UniProtKB">
        <authorList>
            <consortium name="EnsemblMetazoa"/>
        </authorList>
    </citation>
    <scope>IDENTIFICATION</scope>
</reference>
<feature type="region of interest" description="Disordered" evidence="3">
    <location>
        <begin position="3135"/>
        <end position="3168"/>
    </location>
</feature>
<feature type="region of interest" description="Disordered" evidence="3">
    <location>
        <begin position="561"/>
        <end position="585"/>
    </location>
</feature>
<dbReference type="InterPro" id="IPR007111">
    <property type="entry name" value="NACHT_NTPase"/>
</dbReference>
<organism evidence="5 6">
    <name type="scientific">Strongylocentrotus purpuratus</name>
    <name type="common">Purple sea urchin</name>
    <dbReference type="NCBI Taxonomy" id="7668"/>
    <lineage>
        <taxon>Eukaryota</taxon>
        <taxon>Metazoa</taxon>
        <taxon>Echinodermata</taxon>
        <taxon>Eleutherozoa</taxon>
        <taxon>Echinozoa</taxon>
        <taxon>Echinoidea</taxon>
        <taxon>Euechinoidea</taxon>
        <taxon>Echinacea</taxon>
        <taxon>Camarodonta</taxon>
        <taxon>Echinidea</taxon>
        <taxon>Strongylocentrotidae</taxon>
        <taxon>Strongylocentrotus</taxon>
    </lineage>
</organism>
<sequence length="3551" mass="397958">MRDSSSASHWKYVDDMSIAASHDARYKPRDISRSLSTLEDWCQNNYVIKLNTKKCSIMRLSFSKVQLPPLGVLIDNVPLNEVSSVKIIGVTIEDTLKWNVQVSDTVSRANRRIFMLRSLKAFYPPTNDLVTVYIGFVRPLLEYACPAWNVALTIAQSNKIENVQKLGRYYISYSNALSMTKLQTLHARREELCLKFALKTLKSDQSDWFKLNASTRNTALLPTMSSPFPRGLHFCPVRRTSYTMGGFCLLYLFLILLMRSGDVETNPGPNTAESTVSEMEFLKLAQDIPPSYYNAVGISLGIPHAQLQAILIENLKNYTNALLDVFMKWNVMQQPPHSNKRQLLADKLRKINLGGLSDELLNEPPIPNSTGGPSRLLESQTKPLSAESQTKPLSPELVERCANDFKFKYRSTLCKIRADPLNPASTVQFDDMYTNLFLQEEHGTEKRMLDYNDILDLKVNGEFPKRIMVQGEAGAGKSTFCAKIAWDWNEGRHFSHFVWVLIVPLREFKQHTIGEIAKSYLAKNNPATVSQITEYIRSNPDKVFIAFDGLDEVSGKIMKTKSCESQPTDQMQLQPSQPSVTSSEACGSSSETGDIGLVDILCSDQLASCPVLVTTRPWRAVEIRSDGDLMKLYTFIHVEGFRRKDLSVYIHKYFPKNDDKANQLIEFTSENDVISENMAPYPIYVAMLCLMWKELDEQKLKEMKSLKTFSQIFKTMIAFLKEHYAQKEVKKVGSPSLHAYLKKIDELLGPIAKQAFNGLLENTLVFGEDDFQICPESKDAACRVGILSQEDRITSSMDIHEGNSYVQLPVFFPHKLFQEYMAGVHLVFLYESDCDEFKRLIDQVVLPKKEEFRYLLYFTVSQNKSIATYVMNSMLQGLRASQKQLDFIVDVAFESQDPDVAALVKDRVSSLNIEVAISSFTTAHTVAGYAFIGPHVVELRRARDCGPTMSLDVAEIISCSMQSLKDASLSCAFHQCFFETLAKKEKESKVSSSSTIVMHVETLNLTNHQCPTPASSQHLSEALCSMPNLTYLRFDGGDLREEFYSTLKAKASSIKVETLKLKDHKCPTPASSHHLSEALCSMPLLTDLTLYGGDLREEFYSTWKAKTSSIKVETLKLDDHKCPTPASSHHLSEALCSMPHLTDLTLDGGDLREEFYSTWKAKASSIKVQTLKLTNHKCPTPASSHHLSEALCSMPHLTDLTLYGGDLREEFYSTWKAKASSIKVETLKLDDHKCPTPASSHHLSEALCSMPHLTYLRLYGGNLREEFYSTWKAKASSIKVETLNLTNHQCRTPASSHHLSEALCSMPHLTDLTLDGGDLREEFYSTLKAKASSIKVETLKLDDHKCPTPASSHHLSEALCSMPHLTYLRLYGGNLREEFYSTWKAKASSIKVDTLKLEDHKCPTPASSHHLSEALCSMPHLTDLTLYGGDLREEFYSTWKAKASSIKVETLKLDDHKCPTPASSHHLSEALCSMPHLTYLRLYGGNLREEFYSTWKAKASSIKVQTLDLTNHQCSTPASSQHLSEALCSMPHLTDLTLDGGDLREEFYSTLKAKASSIKVETLKLKDYKCPTPASSQHLSEALCSMPHLTDLTLDGGDLREEFYSTLKAKASSIKVETLKLDDHKCPTPASSHHLSEALCSMPHLTDLTLDGGDLREEFYSTWKAKASSIKVQTLDLTNHKCLTPASSHHLSEALCSMPNLTYLILYGGDLREEFYSTLKANASSIKVQTLNLTNHQCRTPASSHHLSEALCSMPHLTNLTLDGRDLREEFYSTWKANASSIKVQTLNLTNHQCRTPASSHHLSEALCSMPHLTNLTLDGRDLREEFYSTWKANASSIKVQTLKLTNHQCRTPASSHHLSEALCSMPNLTDLRLDGGDLCEEFYSTLKAKASSIKVETLKLDDHKCPTPASSHHLSETLCSMPHLTYLRLYGGNLREEFYSTWKAKASSIKVETLKLDDHKCPTPASSQHLSEALCSMPHLTDLTLDGRDLREEFYSTWKAKASSIKCNVPHPSSHHLSEALCSMPHLTDLTLDGGDLREEFYSTWKANASSIKVQTLKLTNHQCPTPASSRHLSEALYSMPHLTDLTLDEGDLREEFYSTWKANASSMKVQTLKLTNHKFRTPSSHHLLEALCSMPNLTNLRLDGGDLREEFYSTLKAKASSIKVQTLNLTNHQCPTPSSSHHLSEALCSMPHLTDLTLDGGDLREEFYSTWKANASSIKVQTLKLTNHQCRTPASSYHLSEALYSMPHLTDLTLDGGDLREEFYSTWKANASSMKVQTLKLTNHKFRTPSSHHLLEALCSMPNLTNLRLDGGDLREEFYSTLKAKASSIKVQTLKLTNHKFRTPSSHHLLEALCSMPNLTNLRLDGGDLREEFYSTLKAKASSIKVQTLNLTNHQCPTPSSSHHLSEALCSMPHLTDLTLDGGDLREEFYSTWKANASSIKVQTLDLTNHQCRTPASSNQLSEALCSMPHLTDLTLDGGDLREEFYSTWKANAPSIKVCVQTLKLTNHQCRTPASSHHLSEALCSMPHLTDLTLDGGDLREEFYSTWKANAPSIKVQNLQLQHIECPTPASSHHLAEALCSMPNLTDLAISGQNLTEDFYSTLKAKASSIQDYFPQIRKGNFRFNGVAHDELDSFFHALTCLQSLNDSDGWDSSSDSNDSGNSNDSDDSGNSNDSDDSGNSNDSDNSADLGNSIDSDDLVDLGNPNVTQFPSIPYIPYQPTFTSPDQPLESSYHGNTYNTINVSLEQSRAMYQETMASTSRVNPVHANIHLTPDTLPRGLRANIPVLQESQDNVIVRQPLQQPCTLRTQSGIWPVYLENNALPWNSGPSQPQFMPSNLQSGMSVGYHTPASNQPFSGYNCSPEYREAYFNPTYHAVMSSSAPSPNPPVSRHDQPTMSAGYLSPTLVLESTGATRTMPWSSQDHYTQSYNASTPSSAPLCNPPVSGYHQPTMSRRYISDTPYQPMTVEQAGSSRPQSSQDHSTTGFHSATQDCPIVILPMSSPFFGELHFCKRRTSYTMDGFCLLYLLLILLMRCGDVETNPGPNTAESTVTEMEFLKLARDIPSSYYEDVGISLGIPYAQLQTILSEKLKNFKSALMDVFMKWNVRQQPTYSNKRQLLADKFREMGLGGLSDRLLNEPPISNSTEGPSRLLESQTKPTAESQTKPLSPELVERCANEFKFKYRSTLCKIRADPLNPASAVQFDDMYTNLFLQEEHGTAKRMLDYNDILDLKVNGEFPKRIMVQGEAGAGKTTFCAKIAWDWIEGRQFSHFVWVLIVPLREFKQHTIGEIAKCYLTKNNPATVSQITEYIRSNPDKVFIAFDGLDEVSGNISEPSFTSSEACGSSSETGDIGLGDIIRSDQLASCPVLMTTRPWRAVEIRSDGDLMKFYTFIHVEGFSRENLSVYIHKYFPENDDKANQLIQLTSENNVISESMAHYPIYVAMLYRNEFNRLIEEVVLSRKKEFRFLLYFTVSQNKSIATHVMKSMLQDEYMHRGASKRQIDFIVDVAFESQDPDVAALVKDGVSEKLVIYWFMKAHTVAGYAFIEPHVF</sequence>
<accession>A0A7M7ND28</accession>
<dbReference type="Gene3D" id="3.40.50.300">
    <property type="entry name" value="P-loop containing nucleotide triphosphate hydrolases"/>
    <property type="match status" value="2"/>
</dbReference>
<feature type="region of interest" description="Disordered" evidence="3">
    <location>
        <begin position="2966"/>
        <end position="2988"/>
    </location>
</feature>
<dbReference type="Gene3D" id="1.10.533.10">
    <property type="entry name" value="Death Domain, Fas"/>
    <property type="match status" value="2"/>
</dbReference>
<feature type="region of interest" description="Disordered" evidence="3">
    <location>
        <begin position="2650"/>
        <end position="2708"/>
    </location>
</feature>
<dbReference type="InterPro" id="IPR027417">
    <property type="entry name" value="P-loop_NTPase"/>
</dbReference>
<dbReference type="SUPFAM" id="SSF52047">
    <property type="entry name" value="RNI-like"/>
    <property type="match status" value="6"/>
</dbReference>
<dbReference type="InterPro" id="IPR003593">
    <property type="entry name" value="AAA+_ATPase"/>
</dbReference>
<keyword evidence="2" id="KW-0067">ATP-binding</keyword>
<evidence type="ECO:0000256" key="1">
    <source>
        <dbReference type="ARBA" id="ARBA00022741"/>
    </source>
</evidence>
<feature type="compositionally biased region" description="Polar residues" evidence="3">
    <location>
        <begin position="2970"/>
        <end position="2988"/>
    </location>
</feature>
<dbReference type="GeneID" id="105440344"/>
<feature type="domain" description="NACHT" evidence="4">
    <location>
        <begin position="465"/>
        <end position="554"/>
    </location>
</feature>
<evidence type="ECO:0000313" key="5">
    <source>
        <dbReference type="EnsemblMetazoa" id="XP_030834604"/>
    </source>
</evidence>
<evidence type="ECO:0000256" key="3">
    <source>
        <dbReference type="SAM" id="MobiDB-lite"/>
    </source>
</evidence>
<dbReference type="EnsemblMetazoa" id="XM_030978744">
    <property type="protein sequence ID" value="XP_030834604"/>
    <property type="gene ID" value="LOC105440344"/>
</dbReference>
<name>A0A7M7ND28_STRPU</name>
<dbReference type="OrthoDB" id="120976at2759"/>
<dbReference type="KEGG" id="spu:105440344"/>
<evidence type="ECO:0000256" key="2">
    <source>
        <dbReference type="ARBA" id="ARBA00022840"/>
    </source>
</evidence>
<feature type="compositionally biased region" description="Polar residues" evidence="3">
    <location>
        <begin position="563"/>
        <end position="585"/>
    </location>
</feature>
<dbReference type="PROSITE" id="PS50837">
    <property type="entry name" value="NACHT"/>
    <property type="match status" value="2"/>
</dbReference>
<dbReference type="InterPro" id="IPR032675">
    <property type="entry name" value="LRR_dom_sf"/>
</dbReference>
<proteinExistence type="predicted"/>
<dbReference type="InParanoid" id="A0A7M7ND28"/>
<dbReference type="Gene3D" id="3.80.10.10">
    <property type="entry name" value="Ribonuclease Inhibitor"/>
    <property type="match status" value="5"/>
</dbReference>
<evidence type="ECO:0000259" key="4">
    <source>
        <dbReference type="PROSITE" id="PS50837"/>
    </source>
</evidence>
<feature type="compositionally biased region" description="Polar residues" evidence="3">
    <location>
        <begin position="3141"/>
        <end position="3167"/>
    </location>
</feature>
<keyword evidence="6" id="KW-1185">Reference proteome</keyword>